<dbReference type="PROSITE" id="PS50082">
    <property type="entry name" value="WD_REPEATS_2"/>
    <property type="match status" value="1"/>
</dbReference>
<evidence type="ECO:0000256" key="2">
    <source>
        <dbReference type="SAM" id="MobiDB-lite"/>
    </source>
</evidence>
<dbReference type="EMBL" id="JAHDYR010000069">
    <property type="protein sequence ID" value="KAG9389668.1"/>
    <property type="molecule type" value="Genomic_DNA"/>
</dbReference>
<dbReference type="InterPro" id="IPR036322">
    <property type="entry name" value="WD40_repeat_dom_sf"/>
</dbReference>
<dbReference type="InterPro" id="IPR001680">
    <property type="entry name" value="WD40_rpt"/>
</dbReference>
<reference evidence="3" key="1">
    <citation type="submission" date="2021-05" db="EMBL/GenBank/DDBJ databases">
        <title>A free-living protist that lacks canonical eukaryotic 1 DNA replication and segregation systems.</title>
        <authorList>
            <person name="Salas-Leiva D.E."/>
            <person name="Tromer E.C."/>
            <person name="Curtis B.A."/>
            <person name="Jerlstrom-Hultqvist J."/>
            <person name="Kolisko M."/>
            <person name="Yi Z."/>
            <person name="Salas-Leiva J.S."/>
            <person name="Gallot-Lavallee L."/>
            <person name="Kops G.J.P.L."/>
            <person name="Archibald J.M."/>
            <person name="Simpson A.G.B."/>
            <person name="Roger A.J."/>
        </authorList>
    </citation>
    <scope>NUCLEOTIDE SEQUENCE</scope>
    <source>
        <strain evidence="3">BICM</strain>
    </source>
</reference>
<evidence type="ECO:0000256" key="1">
    <source>
        <dbReference type="PROSITE-ProRule" id="PRU00221"/>
    </source>
</evidence>
<dbReference type="SUPFAM" id="SSF50978">
    <property type="entry name" value="WD40 repeat-like"/>
    <property type="match status" value="1"/>
</dbReference>
<dbReference type="AlphaFoldDB" id="A0A8J6APM8"/>
<organism evidence="3 4">
    <name type="scientific">Carpediemonas membranifera</name>
    <dbReference type="NCBI Taxonomy" id="201153"/>
    <lineage>
        <taxon>Eukaryota</taxon>
        <taxon>Metamonada</taxon>
        <taxon>Carpediemonas-like organisms</taxon>
        <taxon>Carpediemonas</taxon>
    </lineage>
</organism>
<dbReference type="Proteomes" id="UP000717585">
    <property type="component" value="Unassembled WGS sequence"/>
</dbReference>
<feature type="region of interest" description="Disordered" evidence="2">
    <location>
        <begin position="1"/>
        <end position="34"/>
    </location>
</feature>
<evidence type="ECO:0000313" key="4">
    <source>
        <dbReference type="Proteomes" id="UP000717585"/>
    </source>
</evidence>
<dbReference type="InterPro" id="IPR015943">
    <property type="entry name" value="WD40/YVTN_repeat-like_dom_sf"/>
</dbReference>
<proteinExistence type="predicted"/>
<sequence>MDELLAGGFGKRKQKRPTVAVAKERRNQQSGTRNKFMNDFSSEIARSRANRVADVDRKAKMQQDSFQVDVEDIIVPELVVPSLVGLVPCPTLDGSRATGAMTACNLSKSALHTAFGAHLVQHDIPQCTSVFRISRHLPPESGLTKPIHTILSMPDSRILVGRESEKVELYKIPEEAESRHKPWELVCSSREGNPDLLFHKNPGHISSVTRAVVMTPTDSIMTSSLDSTVRLWDPTLRSSQLCMAPEKAQVTALAGSNSVATFLTRTDRVCRWDCRAGAQPSVDLPLAGAVDIASAGEVSLFVRHSGTIALHDFRNLTHAVTTASVGRLPREHLQRDIPRPVIATTDDGMHAYTMTESGVALAAADGKLLKSWDIRAHLPHPDVTVTPTCIGSMDTDAVVGLSDGTAFVVHSDTGIGRAFATKGRVDDSSLYVRRDAVNVDDSEGRRRMHLEDPRKTDPAYHVVEGPDSKISTKRWVS</sequence>
<name>A0A8J6APM8_9EUKA</name>
<accession>A0A8J6APM8</accession>
<dbReference type="OrthoDB" id="27537at2759"/>
<gene>
    <name evidence="3" type="ORF">J8273_8968</name>
</gene>
<dbReference type="Gene3D" id="2.130.10.10">
    <property type="entry name" value="YVTN repeat-like/Quinoprotein amine dehydrogenase"/>
    <property type="match status" value="1"/>
</dbReference>
<evidence type="ECO:0000313" key="3">
    <source>
        <dbReference type="EMBL" id="KAG9389668.1"/>
    </source>
</evidence>
<protein>
    <submittedName>
        <fullName evidence="3">Trp-Asp (WD) repeats circular</fullName>
    </submittedName>
</protein>
<keyword evidence="4" id="KW-1185">Reference proteome</keyword>
<feature type="repeat" description="WD" evidence="1">
    <location>
        <begin position="201"/>
        <end position="233"/>
    </location>
</feature>
<keyword evidence="1" id="KW-0853">WD repeat</keyword>
<comment type="caution">
    <text evidence="3">The sequence shown here is derived from an EMBL/GenBank/DDBJ whole genome shotgun (WGS) entry which is preliminary data.</text>
</comment>